<comment type="caution">
    <text evidence="1">The sequence shown here is derived from an EMBL/GenBank/DDBJ whole genome shotgun (WGS) entry which is preliminary data.</text>
</comment>
<proteinExistence type="predicted"/>
<gene>
    <name evidence="1" type="ORF">Cob_v003032</name>
</gene>
<reference evidence="2" key="2">
    <citation type="journal article" date="2019" name="Mol. Plant Microbe Interact.">
        <title>Genome sequence resources for four phytopathogenic fungi from the Colletotrichum orbiculare species complex.</title>
        <authorList>
            <person name="Gan P."/>
            <person name="Tsushima A."/>
            <person name="Narusaka M."/>
            <person name="Narusaka Y."/>
            <person name="Takano Y."/>
            <person name="Kubo Y."/>
            <person name="Shirasu K."/>
        </authorList>
    </citation>
    <scope>GENOME REANNOTATION</scope>
    <source>
        <strain evidence="2">104-T / ATCC 96160 / CBS 514.97 / LARS 414 / MAFF 240422</strain>
    </source>
</reference>
<keyword evidence="2" id="KW-1185">Reference proteome</keyword>
<evidence type="ECO:0000313" key="2">
    <source>
        <dbReference type="Proteomes" id="UP000014480"/>
    </source>
</evidence>
<protein>
    <submittedName>
        <fullName evidence="1">Uncharacterized protein</fullName>
    </submittedName>
</protein>
<dbReference type="Proteomes" id="UP000014480">
    <property type="component" value="Unassembled WGS sequence"/>
</dbReference>
<reference evidence="2" key="1">
    <citation type="journal article" date="2013" name="New Phytol.">
        <title>Comparative genomic and transcriptomic analyses reveal the hemibiotrophic stage shift of Colletotrichum fungi.</title>
        <authorList>
            <person name="Gan P."/>
            <person name="Ikeda K."/>
            <person name="Irieda H."/>
            <person name="Narusaka M."/>
            <person name="O'Connell R.J."/>
            <person name="Narusaka Y."/>
            <person name="Takano Y."/>
            <person name="Kubo Y."/>
            <person name="Shirasu K."/>
        </authorList>
    </citation>
    <scope>NUCLEOTIDE SEQUENCE [LARGE SCALE GENOMIC DNA]</scope>
    <source>
        <strain evidence="2">104-T / ATCC 96160 / CBS 514.97 / LARS 414 / MAFF 240422</strain>
    </source>
</reference>
<dbReference type="EMBL" id="AMCV02000005">
    <property type="protein sequence ID" value="TDZ24249.1"/>
    <property type="molecule type" value="Genomic_DNA"/>
</dbReference>
<name>A0A484G0R7_COLOR</name>
<evidence type="ECO:0000313" key="1">
    <source>
        <dbReference type="EMBL" id="TDZ24249.1"/>
    </source>
</evidence>
<organism evidence="1 2">
    <name type="scientific">Colletotrichum orbiculare (strain 104-T / ATCC 96160 / CBS 514.97 / LARS 414 / MAFF 240422)</name>
    <name type="common">Cucumber anthracnose fungus</name>
    <name type="synonym">Colletotrichum lagenarium</name>
    <dbReference type="NCBI Taxonomy" id="1213857"/>
    <lineage>
        <taxon>Eukaryota</taxon>
        <taxon>Fungi</taxon>
        <taxon>Dikarya</taxon>
        <taxon>Ascomycota</taxon>
        <taxon>Pezizomycotina</taxon>
        <taxon>Sordariomycetes</taxon>
        <taxon>Hypocreomycetidae</taxon>
        <taxon>Glomerellales</taxon>
        <taxon>Glomerellaceae</taxon>
        <taxon>Colletotrichum</taxon>
        <taxon>Colletotrichum orbiculare species complex</taxon>
    </lineage>
</organism>
<sequence>MNFFLLGKGNNTIAQVAQPFSTDDELSGDGRAATSDESTVFADKGMFLIRRPAPAAEADNMQTCTSLFLIN</sequence>
<dbReference type="AlphaFoldDB" id="A0A484G0R7"/>
<accession>A0A484G0R7</accession>